<dbReference type="SUPFAM" id="SSF54427">
    <property type="entry name" value="NTF2-like"/>
    <property type="match status" value="1"/>
</dbReference>
<dbReference type="AlphaFoldDB" id="A0A497ZHN5"/>
<evidence type="ECO:0000313" key="3">
    <source>
        <dbReference type="Proteomes" id="UP000271700"/>
    </source>
</evidence>
<sequence>MILPSPELLAVSRRWYQGIFNGNTKILRDYLSTVEELRFIGTGEGEYWRGSAVRDGVGDFFEEIPVFDEVEELEAEAYENGETGWSSFVHRIRFVGVASESVHRTTLIFALDGAAWKIVHRHASVPTPNIDIVGAEQMAIQRLVDAARDEGPELNQTEGLASVLFTDLEGSTTLAATLGDKRWSTLIDQHFQTVEGIVTAHRGQFVKSLGDGTLSSFQSANEALLAAINMQEAVNLTDLEPRLGLRVGIHTGDVVLARGDFFGTVVNKAARIMSSANAGEILVSDETRVMVSGNHEFNFVDAKSVTLKGLPEDHTIYRLEWTR</sequence>
<dbReference type="InterPro" id="IPR037401">
    <property type="entry name" value="SnoaL-like"/>
</dbReference>
<evidence type="ECO:0000313" key="2">
    <source>
        <dbReference type="EMBL" id="RLK07302.1"/>
    </source>
</evidence>
<dbReference type="Pfam" id="PF13474">
    <property type="entry name" value="SnoaL_3"/>
    <property type="match status" value="1"/>
</dbReference>
<dbReference type="CDD" id="cd07302">
    <property type="entry name" value="CHD"/>
    <property type="match status" value="1"/>
</dbReference>
<reference evidence="2 3" key="1">
    <citation type="submission" date="2018-10" db="EMBL/GenBank/DDBJ databases">
        <title>Genomic Encyclopedia of Archaeal and Bacterial Type Strains, Phase II (KMG-II): from individual species to whole genera.</title>
        <authorList>
            <person name="Goeker M."/>
        </authorList>
    </citation>
    <scope>NUCLEOTIDE SEQUENCE [LARGE SCALE GENOMIC DNA]</scope>
    <source>
        <strain evidence="2 3">DSM 29317</strain>
    </source>
</reference>
<dbReference type="Pfam" id="PF00211">
    <property type="entry name" value="Guanylate_cyc"/>
    <property type="match status" value="1"/>
</dbReference>
<organism evidence="2 3">
    <name type="scientific">Ruegeria conchae</name>
    <dbReference type="NCBI Taxonomy" id="981384"/>
    <lineage>
        <taxon>Bacteria</taxon>
        <taxon>Pseudomonadati</taxon>
        <taxon>Pseudomonadota</taxon>
        <taxon>Alphaproteobacteria</taxon>
        <taxon>Rhodobacterales</taxon>
        <taxon>Roseobacteraceae</taxon>
        <taxon>Ruegeria</taxon>
    </lineage>
</organism>
<dbReference type="SUPFAM" id="SSF55073">
    <property type="entry name" value="Nucleotide cyclase"/>
    <property type="match status" value="1"/>
</dbReference>
<dbReference type="STRING" id="981384.GCA_000192475_01395"/>
<dbReference type="Gene3D" id="3.10.450.50">
    <property type="match status" value="1"/>
</dbReference>
<comment type="caution">
    <text evidence="2">The sequence shown here is derived from an EMBL/GenBank/DDBJ whole genome shotgun (WGS) entry which is preliminary data.</text>
</comment>
<dbReference type="InterPro" id="IPR001054">
    <property type="entry name" value="A/G_cyclase"/>
</dbReference>
<name>A0A497ZHN5_9RHOB</name>
<evidence type="ECO:0000259" key="1">
    <source>
        <dbReference type="PROSITE" id="PS50125"/>
    </source>
</evidence>
<dbReference type="InterPro" id="IPR032710">
    <property type="entry name" value="NTF2-like_dom_sf"/>
</dbReference>
<dbReference type="Gene3D" id="3.30.70.1230">
    <property type="entry name" value="Nucleotide cyclase"/>
    <property type="match status" value="1"/>
</dbReference>
<dbReference type="RefSeq" id="WP_083829023.1">
    <property type="nucleotide sequence ID" value="NZ_CP081104.1"/>
</dbReference>
<dbReference type="GO" id="GO:0006171">
    <property type="term" value="P:cAMP biosynthetic process"/>
    <property type="evidence" value="ECO:0007669"/>
    <property type="project" value="TreeGrafter"/>
</dbReference>
<dbReference type="PROSITE" id="PS50125">
    <property type="entry name" value="GUANYLATE_CYCLASE_2"/>
    <property type="match status" value="1"/>
</dbReference>
<dbReference type="SMART" id="SM00044">
    <property type="entry name" value="CYCc"/>
    <property type="match status" value="1"/>
</dbReference>
<dbReference type="GO" id="GO:0004016">
    <property type="term" value="F:adenylate cyclase activity"/>
    <property type="evidence" value="ECO:0007669"/>
    <property type="project" value="UniProtKB-ARBA"/>
</dbReference>
<proteinExistence type="predicted"/>
<keyword evidence="3" id="KW-1185">Reference proteome</keyword>
<protein>
    <submittedName>
        <fullName evidence="2">Class 3 adenylate cyclase</fullName>
    </submittedName>
</protein>
<gene>
    <name evidence="2" type="ORF">CLV75_2419</name>
</gene>
<dbReference type="InterPro" id="IPR029787">
    <property type="entry name" value="Nucleotide_cyclase"/>
</dbReference>
<dbReference type="OrthoDB" id="7699763at2"/>
<dbReference type="PANTHER" id="PTHR43081:SF19">
    <property type="entry name" value="PH-SENSITIVE ADENYLATE CYCLASE RV1264"/>
    <property type="match status" value="1"/>
</dbReference>
<dbReference type="PANTHER" id="PTHR43081">
    <property type="entry name" value="ADENYLATE CYCLASE, TERMINAL-DIFFERENTIATION SPECIFIC-RELATED"/>
    <property type="match status" value="1"/>
</dbReference>
<dbReference type="InterPro" id="IPR050697">
    <property type="entry name" value="Adenylyl/Guanylyl_Cyclase_3/4"/>
</dbReference>
<accession>A0A497ZHN5</accession>
<dbReference type="Proteomes" id="UP000271700">
    <property type="component" value="Unassembled WGS sequence"/>
</dbReference>
<dbReference type="GO" id="GO:0035556">
    <property type="term" value="P:intracellular signal transduction"/>
    <property type="evidence" value="ECO:0007669"/>
    <property type="project" value="InterPro"/>
</dbReference>
<dbReference type="EMBL" id="RCCT01000003">
    <property type="protein sequence ID" value="RLK07302.1"/>
    <property type="molecule type" value="Genomic_DNA"/>
</dbReference>
<feature type="domain" description="Guanylate cyclase" evidence="1">
    <location>
        <begin position="162"/>
        <end position="273"/>
    </location>
</feature>